<organism evidence="2 3">
    <name type="scientific">candidate division KSB3 bacterium</name>
    <dbReference type="NCBI Taxonomy" id="2044937"/>
    <lineage>
        <taxon>Bacteria</taxon>
        <taxon>candidate division KSB3</taxon>
    </lineage>
</organism>
<accession>A0A9D5Q7I6</accession>
<sequence length="195" mass="21788">MMSKLWLTVFLLTLLLLGGIVYLFPQEIEEDLSAQIMPVEVTPVSTPTPPDLVQTAMQEITLFIGDPETGRLVRTVRELPESLGLIDKITQTVEYLIHPAEDTRNEAIPPGTQLLTVFVTRDGIVFLNFSRHIQDEHMGGLAAELATIASLVNTLFFNFREISQVQLLVEEAEIETLAGHVDCRKPFSKMLLLDS</sequence>
<dbReference type="SMART" id="SM00909">
    <property type="entry name" value="Germane"/>
    <property type="match status" value="1"/>
</dbReference>
<dbReference type="AlphaFoldDB" id="A0A9D5Q7I6"/>
<evidence type="ECO:0000313" key="3">
    <source>
        <dbReference type="Proteomes" id="UP000649604"/>
    </source>
</evidence>
<dbReference type="Pfam" id="PF10646">
    <property type="entry name" value="Germane"/>
    <property type="match status" value="1"/>
</dbReference>
<dbReference type="InterPro" id="IPR019606">
    <property type="entry name" value="GerMN"/>
</dbReference>
<gene>
    <name evidence="2" type="ORF">GF339_15220</name>
</gene>
<evidence type="ECO:0000259" key="1">
    <source>
        <dbReference type="SMART" id="SM00909"/>
    </source>
</evidence>
<name>A0A9D5Q7I6_9BACT</name>
<dbReference type="Proteomes" id="UP000649604">
    <property type="component" value="Unassembled WGS sequence"/>
</dbReference>
<evidence type="ECO:0000313" key="2">
    <source>
        <dbReference type="EMBL" id="MBD3325936.1"/>
    </source>
</evidence>
<reference evidence="2" key="1">
    <citation type="submission" date="2019-11" db="EMBL/GenBank/DDBJ databases">
        <title>Microbial mats filling the niche in hypersaline microbial mats.</title>
        <authorList>
            <person name="Wong H.L."/>
            <person name="Macleod F.I."/>
            <person name="White R.A. III"/>
            <person name="Burns B.P."/>
        </authorList>
    </citation>
    <scope>NUCLEOTIDE SEQUENCE</scope>
    <source>
        <strain evidence="2">Rbin_158</strain>
    </source>
</reference>
<proteinExistence type="predicted"/>
<feature type="domain" description="GerMN" evidence="1">
    <location>
        <begin position="89"/>
        <end position="178"/>
    </location>
</feature>
<dbReference type="EMBL" id="WJJP01000499">
    <property type="protein sequence ID" value="MBD3325936.1"/>
    <property type="molecule type" value="Genomic_DNA"/>
</dbReference>
<comment type="caution">
    <text evidence="2">The sequence shown here is derived from an EMBL/GenBank/DDBJ whole genome shotgun (WGS) entry which is preliminary data.</text>
</comment>
<protein>
    <recommendedName>
        <fullName evidence="1">GerMN domain-containing protein</fullName>
    </recommendedName>
</protein>